<gene>
    <name evidence="2" type="ORF">L1F29_00895</name>
</gene>
<evidence type="ECO:0000313" key="3">
    <source>
        <dbReference type="Proteomes" id="UP001057877"/>
    </source>
</evidence>
<dbReference type="RefSeq" id="WP_258386546.1">
    <property type="nucleotide sequence ID" value="NZ_CP091430.1"/>
</dbReference>
<sequence>MRKKFGGQHGLSSLAGQDGLGDLGQNARSAVDDDLFRGVDAYKLLPQPEGHHPQATPGHHGPFFSIACTA</sequence>
<dbReference type="Proteomes" id="UP001057877">
    <property type="component" value="Chromosome"/>
</dbReference>
<dbReference type="EMBL" id="CP091430">
    <property type="protein sequence ID" value="UVI30482.1"/>
    <property type="molecule type" value="Genomic_DNA"/>
</dbReference>
<evidence type="ECO:0000313" key="2">
    <source>
        <dbReference type="EMBL" id="UVI30482.1"/>
    </source>
</evidence>
<organism evidence="2 3">
    <name type="scientific">Paenibacillus spongiae</name>
    <dbReference type="NCBI Taxonomy" id="2909671"/>
    <lineage>
        <taxon>Bacteria</taxon>
        <taxon>Bacillati</taxon>
        <taxon>Bacillota</taxon>
        <taxon>Bacilli</taxon>
        <taxon>Bacillales</taxon>
        <taxon>Paenibacillaceae</taxon>
        <taxon>Paenibacillus</taxon>
    </lineage>
</organism>
<name>A0ABY5S983_9BACL</name>
<keyword evidence="3" id="KW-1185">Reference proteome</keyword>
<protein>
    <submittedName>
        <fullName evidence="2">Uncharacterized protein</fullName>
    </submittedName>
</protein>
<proteinExistence type="predicted"/>
<feature type="region of interest" description="Disordered" evidence="1">
    <location>
        <begin position="1"/>
        <end position="26"/>
    </location>
</feature>
<accession>A0ABY5S983</accession>
<evidence type="ECO:0000256" key="1">
    <source>
        <dbReference type="SAM" id="MobiDB-lite"/>
    </source>
</evidence>
<reference evidence="2" key="1">
    <citation type="submission" date="2022-01" db="EMBL/GenBank/DDBJ databases">
        <title>Paenibacillus spongiae sp. nov., isolated from marine sponge.</title>
        <authorList>
            <person name="Li Z."/>
            <person name="Zhang M."/>
        </authorList>
    </citation>
    <scope>NUCLEOTIDE SEQUENCE</scope>
    <source>
        <strain evidence="2">PHS-Z3</strain>
    </source>
</reference>